<comment type="function">
    <text evidence="7">Part of the tripartite ATP-independent periplasmic (TRAP) transport system.</text>
</comment>
<feature type="transmembrane region" description="Helical" evidence="7">
    <location>
        <begin position="337"/>
        <end position="356"/>
    </location>
</feature>
<feature type="transmembrane region" description="Helical" evidence="7">
    <location>
        <begin position="397"/>
        <end position="425"/>
    </location>
</feature>
<evidence type="ECO:0000256" key="7">
    <source>
        <dbReference type="RuleBase" id="RU369079"/>
    </source>
</evidence>
<feature type="domain" description="TRAP C4-dicarboxylate transport system permease DctM subunit" evidence="8">
    <location>
        <begin position="9"/>
        <end position="421"/>
    </location>
</feature>
<keyword evidence="3 7" id="KW-0997">Cell inner membrane</keyword>
<feature type="transmembrane region" description="Helical" evidence="7">
    <location>
        <begin position="313"/>
        <end position="330"/>
    </location>
</feature>
<feature type="transmembrane region" description="Helical" evidence="7">
    <location>
        <begin position="143"/>
        <end position="165"/>
    </location>
</feature>
<dbReference type="Pfam" id="PF06808">
    <property type="entry name" value="DctM"/>
    <property type="match status" value="1"/>
</dbReference>
<evidence type="ECO:0000256" key="5">
    <source>
        <dbReference type="ARBA" id="ARBA00022989"/>
    </source>
</evidence>
<comment type="subunit">
    <text evidence="7">The complex comprises the extracytoplasmic solute receptor protein and the two transmembrane proteins.</text>
</comment>
<sequence length="430" mass="45491">MLLAGTGFIASLLLIFLRVPIALALGVTGYVGFGHIIGWNQAGSMLALMARESTMSYGLVVIPLFILMGNLVAGAGISGDLYRAAQAWFGHRRGGLATATVMSCGGFAAVCGSSVATVVTIGKVALPSMRKYRYADRLSTASVAAGATLGIIIPPSIILVIYGILTETHIGMLYVAGFIPGLLGMLGYVLAVQWSVWRRPESAPVAERAGRGEKIESLKRIWPICALFVLVIGGIYGGFFTAAEASGIGAFGAFLLAWSMGRLTWRTLHDILADSALTSAMLIAMLIGASVFTEFLNYTGAHDGLLALVNNSGLPPVGVVLLICAIYIVLGALMEELSMILLTVPLFFPIVIGLGYDPVWFGVLVVVLCELGMIAPPVGVNLFVVRSIAREVPLTTIIRGIVPFAMANIVRIFILAVFPAISLFLPRLLF</sequence>
<feature type="transmembrane region" description="Helical" evidence="7">
    <location>
        <begin position="171"/>
        <end position="191"/>
    </location>
</feature>
<accession>A0A6L6HTL2</accession>
<dbReference type="InterPro" id="IPR010656">
    <property type="entry name" value="DctM"/>
</dbReference>
<comment type="similarity">
    <text evidence="7">Belongs to the TRAP transporter large permease family.</text>
</comment>
<evidence type="ECO:0000259" key="8">
    <source>
        <dbReference type="Pfam" id="PF06808"/>
    </source>
</evidence>
<keyword evidence="4 7" id="KW-0812">Transmembrane</keyword>
<evidence type="ECO:0000256" key="3">
    <source>
        <dbReference type="ARBA" id="ARBA00022519"/>
    </source>
</evidence>
<dbReference type="NCBIfam" id="TIGR00786">
    <property type="entry name" value="dctM"/>
    <property type="match status" value="1"/>
</dbReference>
<keyword evidence="6 7" id="KW-0472">Membrane</keyword>
<protein>
    <recommendedName>
        <fullName evidence="7">TRAP transporter large permease protein</fullName>
    </recommendedName>
</protein>
<dbReference type="EMBL" id="WMBT01000012">
    <property type="protein sequence ID" value="MTE01640.1"/>
    <property type="molecule type" value="Genomic_DNA"/>
</dbReference>
<dbReference type="PIRSF" id="PIRSF006066">
    <property type="entry name" value="HI0050"/>
    <property type="match status" value="1"/>
</dbReference>
<keyword evidence="7" id="KW-0813">Transport</keyword>
<organism evidence="9 10">
    <name type="scientific">Paracoccus lichenicola</name>
    <dbReference type="NCBI Taxonomy" id="2665644"/>
    <lineage>
        <taxon>Bacteria</taxon>
        <taxon>Pseudomonadati</taxon>
        <taxon>Pseudomonadota</taxon>
        <taxon>Alphaproteobacteria</taxon>
        <taxon>Rhodobacterales</taxon>
        <taxon>Paracoccaceae</taxon>
        <taxon>Paracoccus</taxon>
    </lineage>
</organism>
<dbReference type="RefSeq" id="WP_154765719.1">
    <property type="nucleotide sequence ID" value="NZ_WMBT01000012.1"/>
</dbReference>
<proteinExistence type="inferred from homology"/>
<dbReference type="AlphaFoldDB" id="A0A6L6HTL2"/>
<dbReference type="GO" id="GO:0005886">
    <property type="term" value="C:plasma membrane"/>
    <property type="evidence" value="ECO:0007669"/>
    <property type="project" value="UniProtKB-SubCell"/>
</dbReference>
<name>A0A6L6HTL2_9RHOB</name>
<comment type="subcellular location">
    <subcellularLocation>
        <location evidence="1 7">Cell inner membrane</location>
        <topology evidence="1 7">Multi-pass membrane protein</topology>
    </subcellularLocation>
</comment>
<comment type="caution">
    <text evidence="9">The sequence shown here is derived from an EMBL/GenBank/DDBJ whole genome shotgun (WGS) entry which is preliminary data.</text>
</comment>
<dbReference type="PANTHER" id="PTHR33362:SF5">
    <property type="entry name" value="C4-DICARBOXYLATE TRAP TRANSPORTER LARGE PERMEASE PROTEIN DCTM"/>
    <property type="match status" value="1"/>
</dbReference>
<evidence type="ECO:0000313" key="9">
    <source>
        <dbReference type="EMBL" id="MTE01640.1"/>
    </source>
</evidence>
<feature type="transmembrane region" description="Helical" evidence="7">
    <location>
        <begin position="57"/>
        <end position="77"/>
    </location>
</feature>
<keyword evidence="2" id="KW-1003">Cell membrane</keyword>
<dbReference type="InterPro" id="IPR004681">
    <property type="entry name" value="TRAP_DctM"/>
</dbReference>
<evidence type="ECO:0000256" key="6">
    <source>
        <dbReference type="ARBA" id="ARBA00023136"/>
    </source>
</evidence>
<evidence type="ECO:0000256" key="2">
    <source>
        <dbReference type="ARBA" id="ARBA00022475"/>
    </source>
</evidence>
<evidence type="ECO:0000256" key="4">
    <source>
        <dbReference type="ARBA" id="ARBA00022692"/>
    </source>
</evidence>
<feature type="transmembrane region" description="Helical" evidence="7">
    <location>
        <begin position="245"/>
        <end position="265"/>
    </location>
</feature>
<dbReference type="Proteomes" id="UP000481417">
    <property type="component" value="Unassembled WGS sequence"/>
</dbReference>
<keyword evidence="5 7" id="KW-1133">Transmembrane helix</keyword>
<feature type="transmembrane region" description="Helical" evidence="7">
    <location>
        <begin position="362"/>
        <end position="385"/>
    </location>
</feature>
<reference evidence="9 10" key="1">
    <citation type="submission" date="2019-11" db="EMBL/GenBank/DDBJ databases">
        <authorList>
            <person name="Lang L."/>
        </authorList>
    </citation>
    <scope>NUCLEOTIDE SEQUENCE [LARGE SCALE GENOMIC DNA]</scope>
    <source>
        <strain evidence="9 10">YIM 132242</strain>
    </source>
</reference>
<evidence type="ECO:0000313" key="10">
    <source>
        <dbReference type="Proteomes" id="UP000481417"/>
    </source>
</evidence>
<keyword evidence="10" id="KW-1185">Reference proteome</keyword>
<feature type="transmembrane region" description="Helical" evidence="7">
    <location>
        <begin position="221"/>
        <end position="239"/>
    </location>
</feature>
<gene>
    <name evidence="9" type="ORF">GIY56_15230</name>
</gene>
<evidence type="ECO:0000256" key="1">
    <source>
        <dbReference type="ARBA" id="ARBA00004429"/>
    </source>
</evidence>
<dbReference type="PANTHER" id="PTHR33362">
    <property type="entry name" value="SIALIC ACID TRAP TRANSPORTER PERMEASE PROTEIN SIAT-RELATED"/>
    <property type="match status" value="1"/>
</dbReference>
<feature type="transmembrane region" description="Helical" evidence="7">
    <location>
        <begin position="272"/>
        <end position="293"/>
    </location>
</feature>
<dbReference type="GO" id="GO:0022857">
    <property type="term" value="F:transmembrane transporter activity"/>
    <property type="evidence" value="ECO:0007669"/>
    <property type="project" value="UniProtKB-UniRule"/>
</dbReference>
<feature type="transmembrane region" description="Helical" evidence="7">
    <location>
        <begin position="97"/>
        <end position="122"/>
    </location>
</feature>